<evidence type="ECO:0000256" key="8">
    <source>
        <dbReference type="ARBA" id="ARBA00023136"/>
    </source>
</evidence>
<reference evidence="11 12" key="1">
    <citation type="journal article" date="2016" name="Nat. Commun.">
        <title>Thousands of microbial genomes shed light on interconnected biogeochemical processes in an aquifer system.</title>
        <authorList>
            <person name="Anantharaman K."/>
            <person name="Brown C.T."/>
            <person name="Hug L.A."/>
            <person name="Sharon I."/>
            <person name="Castelle C.J."/>
            <person name="Probst A.J."/>
            <person name="Thomas B.C."/>
            <person name="Singh A."/>
            <person name="Wilkins M.J."/>
            <person name="Karaoz U."/>
            <person name="Brodie E.L."/>
            <person name="Williams K.H."/>
            <person name="Hubbard S.S."/>
            <person name="Banfield J.F."/>
        </authorList>
    </citation>
    <scope>NUCLEOTIDE SEQUENCE [LARGE SCALE GENOMIC DNA]</scope>
</reference>
<keyword evidence="4 9" id="KW-0812">Transmembrane</keyword>
<evidence type="ECO:0000256" key="9">
    <source>
        <dbReference type="HAMAP-Rule" id="MF_01464"/>
    </source>
</evidence>
<evidence type="ECO:0000256" key="5">
    <source>
        <dbReference type="ARBA" id="ARBA00022927"/>
    </source>
</evidence>
<feature type="transmembrane region" description="Helical" evidence="9">
    <location>
        <begin position="128"/>
        <end position="146"/>
    </location>
</feature>
<evidence type="ECO:0000256" key="6">
    <source>
        <dbReference type="ARBA" id="ARBA00022989"/>
    </source>
</evidence>
<comment type="subunit">
    <text evidence="9">Forms a complex with SecD. Part of the essential Sec protein translocation apparatus which comprises SecA, SecYEG and auxiliary proteins SecDF. Other proteins may also be involved.</text>
</comment>
<dbReference type="EMBL" id="MHOH01000011">
    <property type="protein sequence ID" value="OGZ60854.1"/>
    <property type="molecule type" value="Genomic_DNA"/>
</dbReference>
<dbReference type="InterPro" id="IPR005665">
    <property type="entry name" value="SecF_bac"/>
</dbReference>
<comment type="function">
    <text evidence="9">Part of the Sec protein translocase complex. Interacts with the SecYEG preprotein conducting channel. SecDF uses the proton motive force (PMF) to complete protein translocation after the ATP-dependent function of SecA.</text>
</comment>
<comment type="subcellular location">
    <subcellularLocation>
        <location evidence="1 9">Cell membrane</location>
        <topology evidence="1 9">Multi-pass membrane protein</topology>
    </subcellularLocation>
</comment>
<protein>
    <recommendedName>
        <fullName evidence="9">Protein-export membrane protein SecF</fullName>
    </recommendedName>
</protein>
<dbReference type="Pfam" id="PF02355">
    <property type="entry name" value="SecD_SecF_C"/>
    <property type="match status" value="1"/>
</dbReference>
<evidence type="ECO:0000256" key="7">
    <source>
        <dbReference type="ARBA" id="ARBA00023010"/>
    </source>
</evidence>
<dbReference type="Proteomes" id="UP000178835">
    <property type="component" value="Unassembled WGS sequence"/>
</dbReference>
<organism evidence="11 12">
    <name type="scientific">Candidatus Spechtbacteria bacterium RIFCSPLOWO2_01_FULL_43_12</name>
    <dbReference type="NCBI Taxonomy" id="1802162"/>
    <lineage>
        <taxon>Bacteria</taxon>
        <taxon>Candidatus Spechtiibacteriota</taxon>
    </lineage>
</organism>
<dbReference type="SUPFAM" id="SSF82866">
    <property type="entry name" value="Multidrug efflux transporter AcrB transmembrane domain"/>
    <property type="match status" value="1"/>
</dbReference>
<dbReference type="AlphaFoldDB" id="A0A1G2HEF9"/>
<evidence type="ECO:0000256" key="3">
    <source>
        <dbReference type="ARBA" id="ARBA00022475"/>
    </source>
</evidence>
<feature type="transmembrane region" description="Helical" evidence="9">
    <location>
        <begin position="243"/>
        <end position="261"/>
    </location>
</feature>
<keyword evidence="3 9" id="KW-1003">Cell membrane</keyword>
<feature type="transmembrane region" description="Helical" evidence="9">
    <location>
        <begin position="7"/>
        <end position="26"/>
    </location>
</feature>
<evidence type="ECO:0000313" key="11">
    <source>
        <dbReference type="EMBL" id="OGZ60854.1"/>
    </source>
</evidence>
<keyword evidence="2 9" id="KW-0813">Transport</keyword>
<dbReference type="PANTHER" id="PTHR30081">
    <property type="entry name" value="PROTEIN-EXPORT MEMBRANE PROTEIN SEC"/>
    <property type="match status" value="1"/>
</dbReference>
<dbReference type="GO" id="GO:0005886">
    <property type="term" value="C:plasma membrane"/>
    <property type="evidence" value="ECO:0007669"/>
    <property type="project" value="UniProtKB-SubCell"/>
</dbReference>
<gene>
    <name evidence="9" type="primary">secF</name>
    <name evidence="11" type="ORF">A2919_02270</name>
</gene>
<proteinExistence type="inferred from homology"/>
<keyword evidence="7 9" id="KW-0811">Translocation</keyword>
<sequence>MIKRRKIFYAFSTILIVASIISLAIFRLPLGIDFKGGSIMELTFESDEGGRIPSGDEIRAVLSGFSNGTVTVQSSGENSFILRFDEITEETHIAMLERLEGLEGASAREERFDSIGPTIGAETTRKSLQAMGLVIVMVAGYVAWAFRRVKYPLSSTRWGVVVLVALFHDVLITAGAFSIFAHFVSAEVGVPFIAAMLTILGYSVTDTIVVFDRIRENLLRFGSKISFGELAEKSVRETIVRSLNVSLTTIFVLVSILFLGGATLRDFMLVLIIGIAVGTYSSIALASPMLVSWANRKS</sequence>
<evidence type="ECO:0000256" key="4">
    <source>
        <dbReference type="ARBA" id="ARBA00022692"/>
    </source>
</evidence>
<dbReference type="GO" id="GO:0015450">
    <property type="term" value="F:protein-transporting ATPase activity"/>
    <property type="evidence" value="ECO:0007669"/>
    <property type="project" value="InterPro"/>
</dbReference>
<evidence type="ECO:0000256" key="1">
    <source>
        <dbReference type="ARBA" id="ARBA00004651"/>
    </source>
</evidence>
<feature type="transmembrane region" description="Helical" evidence="9">
    <location>
        <begin position="190"/>
        <end position="211"/>
    </location>
</feature>
<dbReference type="InterPro" id="IPR022813">
    <property type="entry name" value="SecD/SecF_arch_bac"/>
</dbReference>
<name>A0A1G2HEF9_9BACT</name>
<dbReference type="GO" id="GO:0065002">
    <property type="term" value="P:intracellular protein transmembrane transport"/>
    <property type="evidence" value="ECO:0007669"/>
    <property type="project" value="UniProtKB-UniRule"/>
</dbReference>
<comment type="similarity">
    <text evidence="9">Belongs to the SecD/SecF family. SecF subfamily.</text>
</comment>
<keyword evidence="6 9" id="KW-1133">Transmembrane helix</keyword>
<comment type="caution">
    <text evidence="11">The sequence shown here is derived from an EMBL/GenBank/DDBJ whole genome shotgun (WGS) entry which is preliminary data.</text>
</comment>
<evidence type="ECO:0000313" key="12">
    <source>
        <dbReference type="Proteomes" id="UP000178835"/>
    </source>
</evidence>
<feature type="transmembrane region" description="Helical" evidence="9">
    <location>
        <begin position="158"/>
        <end position="184"/>
    </location>
</feature>
<dbReference type="PRINTS" id="PR01755">
    <property type="entry name" value="SECFTRNLCASE"/>
</dbReference>
<evidence type="ECO:0000256" key="2">
    <source>
        <dbReference type="ARBA" id="ARBA00022448"/>
    </source>
</evidence>
<feature type="domain" description="Protein export membrane protein SecD/SecF C-terminal" evidence="10">
    <location>
        <begin position="106"/>
        <end position="295"/>
    </location>
</feature>
<dbReference type="GO" id="GO:0006605">
    <property type="term" value="P:protein targeting"/>
    <property type="evidence" value="ECO:0007669"/>
    <property type="project" value="UniProtKB-UniRule"/>
</dbReference>
<dbReference type="PANTHER" id="PTHR30081:SF8">
    <property type="entry name" value="PROTEIN TRANSLOCASE SUBUNIT SECF"/>
    <property type="match status" value="1"/>
</dbReference>
<dbReference type="HAMAP" id="MF_01464_B">
    <property type="entry name" value="SecF_B"/>
    <property type="match status" value="1"/>
</dbReference>
<keyword evidence="8 9" id="KW-0472">Membrane</keyword>
<dbReference type="InterPro" id="IPR022646">
    <property type="entry name" value="SecD/SecF_CS"/>
</dbReference>
<accession>A0A1G2HEF9</accession>
<dbReference type="Gene3D" id="1.20.1640.10">
    <property type="entry name" value="Multidrug efflux transporter AcrB transmembrane domain"/>
    <property type="match status" value="1"/>
</dbReference>
<dbReference type="InterPro" id="IPR048634">
    <property type="entry name" value="SecD_SecF_C"/>
</dbReference>
<dbReference type="GO" id="GO:0043952">
    <property type="term" value="P:protein transport by the Sec complex"/>
    <property type="evidence" value="ECO:0007669"/>
    <property type="project" value="UniProtKB-UniRule"/>
</dbReference>
<dbReference type="NCBIfam" id="TIGR00966">
    <property type="entry name" value="transloc_SecF"/>
    <property type="match status" value="1"/>
</dbReference>
<evidence type="ECO:0000259" key="10">
    <source>
        <dbReference type="Pfam" id="PF02355"/>
    </source>
</evidence>
<keyword evidence="5 9" id="KW-0653">Protein transport</keyword>
<dbReference type="Pfam" id="PF07549">
    <property type="entry name" value="Sec_GG"/>
    <property type="match status" value="1"/>
</dbReference>
<dbReference type="InterPro" id="IPR022645">
    <property type="entry name" value="SecD/SecF_bac"/>
</dbReference>
<feature type="transmembrane region" description="Helical" evidence="9">
    <location>
        <begin position="267"/>
        <end position="291"/>
    </location>
</feature>